<feature type="compositionally biased region" description="Polar residues" evidence="2">
    <location>
        <begin position="220"/>
        <end position="238"/>
    </location>
</feature>
<dbReference type="GO" id="GO:0030289">
    <property type="term" value="C:protein phosphatase 4 complex"/>
    <property type="evidence" value="ECO:0007669"/>
    <property type="project" value="InterPro"/>
</dbReference>
<dbReference type="InterPro" id="IPR018247">
    <property type="entry name" value="EF_Hand_1_Ca_BS"/>
</dbReference>
<feature type="compositionally biased region" description="Polar residues" evidence="2">
    <location>
        <begin position="321"/>
        <end position="333"/>
    </location>
</feature>
<feature type="compositionally biased region" description="Polar residues" evidence="2">
    <location>
        <begin position="23"/>
        <end position="82"/>
    </location>
</feature>
<dbReference type="PANTHER" id="PTHR16487">
    <property type="entry name" value="PPP4R2-RELATED PROTEIN"/>
    <property type="match status" value="1"/>
</dbReference>
<dbReference type="EMBL" id="DS027054">
    <property type="protein sequence ID" value="EAW10688.1"/>
    <property type="molecule type" value="Genomic_DNA"/>
</dbReference>
<dbReference type="GeneID" id="4703660"/>
<dbReference type="GO" id="GO:0005737">
    <property type="term" value="C:cytoplasm"/>
    <property type="evidence" value="ECO:0007669"/>
    <property type="project" value="TreeGrafter"/>
</dbReference>
<feature type="compositionally biased region" description="Polar residues" evidence="2">
    <location>
        <begin position="369"/>
        <end position="385"/>
    </location>
</feature>
<reference evidence="3 4" key="1">
    <citation type="journal article" date="2008" name="PLoS Genet.">
        <title>Genomic islands in the pathogenic filamentous fungus Aspergillus fumigatus.</title>
        <authorList>
            <person name="Fedorova N.D."/>
            <person name="Khaldi N."/>
            <person name="Joardar V.S."/>
            <person name="Maiti R."/>
            <person name="Amedeo P."/>
            <person name="Anderson M.J."/>
            <person name="Crabtree J."/>
            <person name="Silva J.C."/>
            <person name="Badger J.H."/>
            <person name="Albarraq A."/>
            <person name="Angiuoli S."/>
            <person name="Bussey H."/>
            <person name="Bowyer P."/>
            <person name="Cotty P.J."/>
            <person name="Dyer P.S."/>
            <person name="Egan A."/>
            <person name="Galens K."/>
            <person name="Fraser-Liggett C.M."/>
            <person name="Haas B.J."/>
            <person name="Inman J.M."/>
            <person name="Kent R."/>
            <person name="Lemieux S."/>
            <person name="Malavazi I."/>
            <person name="Orvis J."/>
            <person name="Roemer T."/>
            <person name="Ronning C.M."/>
            <person name="Sundaram J.P."/>
            <person name="Sutton G."/>
            <person name="Turner G."/>
            <person name="Venter J.C."/>
            <person name="White O.R."/>
            <person name="Whitty B.R."/>
            <person name="Youngman P."/>
            <person name="Wolfe K.H."/>
            <person name="Goldman G.H."/>
            <person name="Wortman J.R."/>
            <person name="Jiang B."/>
            <person name="Denning D.W."/>
            <person name="Nierman W.C."/>
        </authorList>
    </citation>
    <scope>NUCLEOTIDE SEQUENCE [LARGE SCALE GENOMIC DNA]</scope>
    <source>
        <strain evidence="4">ATCC 1007 / CBS 513.65 / DSM 816 / NCTC 3887 / NRRL 1</strain>
    </source>
</reference>
<dbReference type="RefSeq" id="XP_001272114.1">
    <property type="nucleotide sequence ID" value="XM_001272113.1"/>
</dbReference>
<dbReference type="InterPro" id="IPR015267">
    <property type="entry name" value="PPP4R2"/>
</dbReference>
<dbReference type="eggNOG" id="ENOG502SBSZ">
    <property type="taxonomic scope" value="Eukaryota"/>
</dbReference>
<dbReference type="GO" id="GO:0019888">
    <property type="term" value="F:protein phosphatase regulator activity"/>
    <property type="evidence" value="ECO:0007669"/>
    <property type="project" value="InterPro"/>
</dbReference>
<feature type="compositionally biased region" description="Low complexity" evidence="2">
    <location>
        <begin position="198"/>
        <end position="218"/>
    </location>
</feature>
<evidence type="ECO:0000313" key="4">
    <source>
        <dbReference type="Proteomes" id="UP000006701"/>
    </source>
</evidence>
<dbReference type="OMA" id="PIPWASA"/>
<dbReference type="GO" id="GO:0005634">
    <property type="term" value="C:nucleus"/>
    <property type="evidence" value="ECO:0007669"/>
    <property type="project" value="TreeGrafter"/>
</dbReference>
<protein>
    <recommendedName>
        <fullName evidence="5">Protein phosphatase 4 core regulatory subunit R2</fullName>
    </recommendedName>
</protein>
<name>A1CII3_ASPCL</name>
<dbReference type="STRING" id="344612.A1CII3"/>
<dbReference type="PANTHER" id="PTHR16487:SF0">
    <property type="entry name" value="PROTEIN PHOSPHATASE 4 REGULATORY SUBUNIT 2-RELATED"/>
    <property type="match status" value="1"/>
</dbReference>
<feature type="compositionally biased region" description="Low complexity" evidence="2">
    <location>
        <begin position="306"/>
        <end position="320"/>
    </location>
</feature>
<proteinExistence type="inferred from homology"/>
<dbReference type="KEGG" id="act:ACLA_051600"/>
<dbReference type="Pfam" id="PF09184">
    <property type="entry name" value="PPP4R2"/>
    <property type="match status" value="1"/>
</dbReference>
<dbReference type="AlphaFoldDB" id="A1CII3"/>
<dbReference type="HOGENOM" id="CLU_024587_0_0_1"/>
<accession>A1CII3</accession>
<dbReference type="Proteomes" id="UP000006701">
    <property type="component" value="Unassembled WGS sequence"/>
</dbReference>
<sequence length="385" mass="39903">MPKFPPEASKIAQQSPPPHRPVSDSQEPNTVPSSSNKENTSPTELETPSQSTTIPNSTATPPPSSEQVPDSQPQSFTDTSNDALPAPLALLFESIKTTLKSFFASRPPHTIQRLAELVIRPNAHYRTLPAYLRAVDRVVSVTSTADIFPLQTDVNIGQTNGIMNGGASSFMFPDQAPGSDESLGGALLTPIPWLTGASSPGPEGESSLSEVSGESVSLIVQPSQPEQDQAQALESETVSHSAADAPSSAPAEHEPAGGDGSAPETTEEIPHARGPPVLGVEDMGLQDGKGIEMNLSNDKDAMDIQTSTSASASGSATADTEPSSAAEGQSNSGLEPAPQADADGDGDIQLDDVKDAVETAPDTSRDGQSEQSAMQTEQSTESEAV</sequence>
<comment type="similarity">
    <text evidence="1">Belongs to the PPP4R2 family.</text>
</comment>
<evidence type="ECO:0008006" key="5">
    <source>
        <dbReference type="Google" id="ProtNLM"/>
    </source>
</evidence>
<dbReference type="PROSITE" id="PS00018">
    <property type="entry name" value="EF_HAND_1"/>
    <property type="match status" value="1"/>
</dbReference>
<evidence type="ECO:0000256" key="1">
    <source>
        <dbReference type="ARBA" id="ARBA00009207"/>
    </source>
</evidence>
<evidence type="ECO:0000313" key="3">
    <source>
        <dbReference type="EMBL" id="EAW10688.1"/>
    </source>
</evidence>
<organism evidence="3 4">
    <name type="scientific">Aspergillus clavatus (strain ATCC 1007 / CBS 513.65 / DSM 816 / NCTC 3887 / NRRL 1 / QM 1276 / 107)</name>
    <dbReference type="NCBI Taxonomy" id="344612"/>
    <lineage>
        <taxon>Eukaryota</taxon>
        <taxon>Fungi</taxon>
        <taxon>Dikarya</taxon>
        <taxon>Ascomycota</taxon>
        <taxon>Pezizomycotina</taxon>
        <taxon>Eurotiomycetes</taxon>
        <taxon>Eurotiomycetidae</taxon>
        <taxon>Eurotiales</taxon>
        <taxon>Aspergillaceae</taxon>
        <taxon>Aspergillus</taxon>
        <taxon>Aspergillus subgen. Fumigati</taxon>
    </lineage>
</organism>
<keyword evidence="4" id="KW-1185">Reference proteome</keyword>
<feature type="compositionally biased region" description="Low complexity" evidence="2">
    <location>
        <begin position="239"/>
        <end position="250"/>
    </location>
</feature>
<feature type="region of interest" description="Disordered" evidence="2">
    <location>
        <begin position="1"/>
        <end position="82"/>
    </location>
</feature>
<dbReference type="VEuPathDB" id="FungiDB:ACLA_051600"/>
<feature type="region of interest" description="Disordered" evidence="2">
    <location>
        <begin position="194"/>
        <end position="385"/>
    </location>
</feature>
<gene>
    <name evidence="3" type="ORF">ACLA_051600</name>
</gene>
<evidence type="ECO:0000256" key="2">
    <source>
        <dbReference type="SAM" id="MobiDB-lite"/>
    </source>
</evidence>
<dbReference type="OrthoDB" id="341898at2759"/>
<feature type="compositionally biased region" description="Basic and acidic residues" evidence="2">
    <location>
        <begin position="351"/>
        <end position="368"/>
    </location>
</feature>